<keyword evidence="2" id="KW-1133">Transmembrane helix</keyword>
<dbReference type="EMBL" id="JARAOX010000168">
    <property type="protein sequence ID" value="MDD9783129.1"/>
    <property type="molecule type" value="Genomic_DNA"/>
</dbReference>
<organism evidence="4 5">
    <name type="scientific">Priestia megaterium</name>
    <name type="common">Bacillus megaterium</name>
    <dbReference type="NCBI Taxonomy" id="1404"/>
    <lineage>
        <taxon>Bacteria</taxon>
        <taxon>Bacillati</taxon>
        <taxon>Bacillota</taxon>
        <taxon>Bacilli</taxon>
        <taxon>Bacillales</taxon>
        <taxon>Bacillaceae</taxon>
        <taxon>Priestia</taxon>
    </lineage>
</organism>
<dbReference type="Proteomes" id="UP001213771">
    <property type="component" value="Unassembled WGS sequence"/>
</dbReference>
<evidence type="ECO:0000259" key="3">
    <source>
        <dbReference type="SMART" id="SM00974"/>
    </source>
</evidence>
<keyword evidence="2" id="KW-0472">Membrane</keyword>
<protein>
    <submittedName>
        <fullName evidence="4">DUF4041 domain-containing protein</fullName>
    </submittedName>
</protein>
<proteinExistence type="predicted"/>
<evidence type="ECO:0000313" key="4">
    <source>
        <dbReference type="EMBL" id="MDD9783129.1"/>
    </source>
</evidence>
<sequence length="544" mass="66121">MHSIRWYYSTWFIVSLFAFWFLIIPLLIGLILVKKQKEIINSFYAEWKINKSAEFEDYKEQLIKEFNDKRDDLLSKEEKLLDSINHFKFEQENERKLFYFEREKERESIKEEYRKQKNKLQEEITFEKRRIITLGLLYQLKIVTLQKEIKAKEEQNSFLDKKIKRKHKQLKRLKRFYEQIKQKVLVLNDEILYQSFGLYDLRYDLETSEEYKEMLYKVRQTQKDAVKYDQATDYSVTWRLDDNLRKGEAMNRRNIKMTIRSFNNECDAIIHKVKFNNVEVAEKKIRTAREQLNKLNEYNSIVITDYYLDLKLEELYLVYEYALKVQEEKEEQKRLKELLREERKAQEELNQRLKIIQKDEQHFLNALRNYQRQLENVKEGYRYNLEKEIAKLQGQLRELQEEKEQLDYRLHHAKAGYVYIISNIGSFGENIFKIGMTRRLEPLDRVKELGDASVPFTFDIHAMIFSKDAPQLERSLHNAFQDKRVNKVNNRKEFFNVKLEEIKQVVYKNHNDVVEFIKVAEAREYRETCMIEKDEKAGSLMSSQ</sequence>
<dbReference type="InterPro" id="IPR025280">
    <property type="entry name" value="SNIPE"/>
</dbReference>
<accession>A0ABD4WSA1</accession>
<keyword evidence="1" id="KW-0175">Coiled coil</keyword>
<reference evidence="4 5" key="1">
    <citation type="submission" date="2023-02" db="EMBL/GenBank/DDBJ databases">
        <authorList>
            <person name="Olszewska D."/>
        </authorList>
    </citation>
    <scope>NUCLEOTIDE SEQUENCE [LARGE SCALE GENOMIC DNA]</scope>
    <source>
        <strain evidence="4 5">FDU301</strain>
    </source>
</reference>
<feature type="domain" description="Bacteriophage T5 Orf172 DNA-binding" evidence="3">
    <location>
        <begin position="426"/>
        <end position="509"/>
    </location>
</feature>
<dbReference type="InterPro" id="IPR018306">
    <property type="entry name" value="Phage_T5_Orf172_DNA-bd"/>
</dbReference>
<evidence type="ECO:0000256" key="2">
    <source>
        <dbReference type="SAM" id="Phobius"/>
    </source>
</evidence>
<dbReference type="Pfam" id="PF10544">
    <property type="entry name" value="T5orf172"/>
    <property type="match status" value="1"/>
</dbReference>
<comment type="caution">
    <text evidence="4">The sequence shown here is derived from an EMBL/GenBank/DDBJ whole genome shotgun (WGS) entry which is preliminary data.</text>
</comment>
<feature type="coiled-coil region" evidence="1">
    <location>
        <begin position="278"/>
        <end position="416"/>
    </location>
</feature>
<dbReference type="Pfam" id="PF13250">
    <property type="entry name" value="SNIPE"/>
    <property type="match status" value="1"/>
</dbReference>
<keyword evidence="2" id="KW-0812">Transmembrane</keyword>
<evidence type="ECO:0000313" key="5">
    <source>
        <dbReference type="Proteomes" id="UP001213771"/>
    </source>
</evidence>
<feature type="transmembrane region" description="Helical" evidence="2">
    <location>
        <begin position="6"/>
        <end position="33"/>
    </location>
</feature>
<dbReference type="AlphaFoldDB" id="A0ABD4WSA1"/>
<name>A0ABD4WSA1_PRIMG</name>
<gene>
    <name evidence="4" type="ORF">PVE99_12045</name>
</gene>
<dbReference type="SMART" id="SM00974">
    <property type="entry name" value="T5orf172"/>
    <property type="match status" value="1"/>
</dbReference>
<evidence type="ECO:0000256" key="1">
    <source>
        <dbReference type="SAM" id="Coils"/>
    </source>
</evidence>
<feature type="coiled-coil region" evidence="1">
    <location>
        <begin position="103"/>
        <end position="190"/>
    </location>
</feature>
<dbReference type="RefSeq" id="WP_274588906.1">
    <property type="nucleotide sequence ID" value="NZ_JARAOX010000168.1"/>
</dbReference>